<accession>A0A6C0C4P5</accession>
<keyword evidence="1" id="KW-0812">Transmembrane</keyword>
<organism evidence="2">
    <name type="scientific">viral metagenome</name>
    <dbReference type="NCBI Taxonomy" id="1070528"/>
    <lineage>
        <taxon>unclassified sequences</taxon>
        <taxon>metagenomes</taxon>
        <taxon>organismal metagenomes</taxon>
    </lineage>
</organism>
<feature type="transmembrane region" description="Helical" evidence="1">
    <location>
        <begin position="42"/>
        <end position="61"/>
    </location>
</feature>
<dbReference type="EMBL" id="MN739346">
    <property type="protein sequence ID" value="QHS99675.1"/>
    <property type="molecule type" value="Genomic_DNA"/>
</dbReference>
<reference evidence="2" key="1">
    <citation type="journal article" date="2020" name="Nature">
        <title>Giant virus diversity and host interactions through global metagenomics.</title>
        <authorList>
            <person name="Schulz F."/>
            <person name="Roux S."/>
            <person name="Paez-Espino D."/>
            <person name="Jungbluth S."/>
            <person name="Walsh D.A."/>
            <person name="Denef V.J."/>
            <person name="McMahon K.D."/>
            <person name="Konstantinidis K.T."/>
            <person name="Eloe-Fadrosh E.A."/>
            <person name="Kyrpides N.C."/>
            <person name="Woyke T."/>
        </authorList>
    </citation>
    <scope>NUCLEOTIDE SEQUENCE</scope>
    <source>
        <strain evidence="2">GVMAG-M-3300020187-37</strain>
    </source>
</reference>
<evidence type="ECO:0000256" key="1">
    <source>
        <dbReference type="SAM" id="Phobius"/>
    </source>
</evidence>
<sequence>MSRPKLTDIKTVSFFNNINKNIHLDNPIDIKPKPKFTGRFDYLIIHLIIFSVIVLFIYLLYKRYKNREINKLIYNHKINKLYNNIHNHNE</sequence>
<evidence type="ECO:0000313" key="2">
    <source>
        <dbReference type="EMBL" id="QHS99675.1"/>
    </source>
</evidence>
<keyword evidence="1" id="KW-0472">Membrane</keyword>
<proteinExistence type="predicted"/>
<protein>
    <submittedName>
        <fullName evidence="2">Uncharacterized protein</fullName>
    </submittedName>
</protein>
<name>A0A6C0C4P5_9ZZZZ</name>
<dbReference type="AlphaFoldDB" id="A0A6C0C4P5"/>
<keyword evidence="1" id="KW-1133">Transmembrane helix</keyword>